<dbReference type="Gene3D" id="3.40.50.300">
    <property type="entry name" value="P-loop containing nucleotide triphosphate hydrolases"/>
    <property type="match status" value="1"/>
</dbReference>
<name>W1XFW6_9ZZZZ</name>
<accession>W1XFW6</accession>
<feature type="non-terminal residue" evidence="4">
    <location>
        <position position="1"/>
    </location>
</feature>
<sequence>EVSDLYESLTAKEYLNFIGELYDLDVENSTRKAKELMSQFGIENYLNTRISAFSKGMRQKLILISAIIHRSEE</sequence>
<protein>
    <submittedName>
        <fullName evidence="4">Bacitracin transport ATP-binding protein BcrA</fullName>
    </submittedName>
</protein>
<keyword evidence="3 4" id="KW-0067">ATP-binding</keyword>
<evidence type="ECO:0000256" key="1">
    <source>
        <dbReference type="ARBA" id="ARBA00022448"/>
    </source>
</evidence>
<keyword evidence="1" id="KW-0813">Transport</keyword>
<dbReference type="InterPro" id="IPR027417">
    <property type="entry name" value="P-loop_NTPase"/>
</dbReference>
<evidence type="ECO:0000313" key="4">
    <source>
        <dbReference type="EMBL" id="ETJ29233.1"/>
    </source>
</evidence>
<dbReference type="AlphaFoldDB" id="W1XFW6"/>
<comment type="caution">
    <text evidence="4">The sequence shown here is derived from an EMBL/GenBank/DDBJ whole genome shotgun (WGS) entry which is preliminary data.</text>
</comment>
<feature type="non-terminal residue" evidence="4">
    <location>
        <position position="73"/>
    </location>
</feature>
<dbReference type="PANTHER" id="PTHR42939">
    <property type="entry name" value="ABC TRANSPORTER ATP-BINDING PROTEIN ALBC-RELATED"/>
    <property type="match status" value="1"/>
</dbReference>
<dbReference type="EMBL" id="AZMM01016221">
    <property type="protein sequence ID" value="ETJ29233.1"/>
    <property type="molecule type" value="Genomic_DNA"/>
</dbReference>
<evidence type="ECO:0000256" key="2">
    <source>
        <dbReference type="ARBA" id="ARBA00022741"/>
    </source>
</evidence>
<dbReference type="SUPFAM" id="SSF52540">
    <property type="entry name" value="P-loop containing nucleoside triphosphate hydrolases"/>
    <property type="match status" value="1"/>
</dbReference>
<reference evidence="4" key="1">
    <citation type="submission" date="2013-12" db="EMBL/GenBank/DDBJ databases">
        <title>A Varibaculum cambriense genome reconstructed from a premature infant gut community with otherwise low bacterial novelty that shifts toward anaerobic metabolism during the third week of life.</title>
        <authorList>
            <person name="Brown C.T."/>
            <person name="Sharon I."/>
            <person name="Thomas B.C."/>
            <person name="Castelle C.J."/>
            <person name="Morowitz M.J."/>
            <person name="Banfield J.F."/>
        </authorList>
    </citation>
    <scope>NUCLEOTIDE SEQUENCE</scope>
</reference>
<proteinExistence type="predicted"/>
<dbReference type="InterPro" id="IPR051782">
    <property type="entry name" value="ABC_Transporter_VariousFunc"/>
</dbReference>
<gene>
    <name evidence="4" type="ORF">Q604_UNBC16221G0001</name>
</gene>
<dbReference type="GO" id="GO:0005524">
    <property type="term" value="F:ATP binding"/>
    <property type="evidence" value="ECO:0007669"/>
    <property type="project" value="UniProtKB-KW"/>
</dbReference>
<dbReference type="PANTHER" id="PTHR42939:SF1">
    <property type="entry name" value="ABC TRANSPORTER ATP-BINDING PROTEIN ALBC-RELATED"/>
    <property type="match status" value="1"/>
</dbReference>
<evidence type="ECO:0000256" key="3">
    <source>
        <dbReference type="ARBA" id="ARBA00022840"/>
    </source>
</evidence>
<organism evidence="4">
    <name type="scientific">human gut metagenome</name>
    <dbReference type="NCBI Taxonomy" id="408170"/>
    <lineage>
        <taxon>unclassified sequences</taxon>
        <taxon>metagenomes</taxon>
        <taxon>organismal metagenomes</taxon>
    </lineage>
</organism>
<keyword evidence="2" id="KW-0547">Nucleotide-binding</keyword>